<dbReference type="GO" id="GO:0006397">
    <property type="term" value="P:mRNA processing"/>
    <property type="evidence" value="ECO:0007669"/>
    <property type="project" value="UniProtKB-KW"/>
</dbReference>
<dbReference type="EC" id="2.7.7.19" evidence="11"/>
<feature type="domain" description="Poly(A) polymerase central" evidence="16">
    <location>
        <begin position="208"/>
        <end position="352"/>
    </location>
</feature>
<keyword evidence="4 11" id="KW-0507">mRNA processing</keyword>
<feature type="binding site" evidence="13">
    <location>
        <position position="102"/>
    </location>
    <ligand>
        <name>Mg(2+)</name>
        <dbReference type="ChEBI" id="CHEBI:18420"/>
        <label>2</label>
        <note>catalytic</note>
    </ligand>
</feature>
<comment type="subcellular location">
    <subcellularLocation>
        <location evidence="2 11">Nucleus</location>
    </subcellularLocation>
</comment>
<dbReference type="Pfam" id="PF04926">
    <property type="entry name" value="PAP_RNA-bind"/>
    <property type="match status" value="1"/>
</dbReference>
<keyword evidence="5 11" id="KW-0808">Transferase</keyword>
<dbReference type="SUPFAM" id="SSF55003">
    <property type="entry name" value="PAP/Archaeal CCA-adding enzyme, C-terminal domain"/>
    <property type="match status" value="1"/>
</dbReference>
<dbReference type="InterPro" id="IPR007010">
    <property type="entry name" value="PolA_pol_RNA-bd_dom"/>
</dbReference>
<dbReference type="InterPro" id="IPR007012">
    <property type="entry name" value="PolA_pol_cen_dom"/>
</dbReference>
<feature type="binding site" evidence="12">
    <location>
        <position position="226"/>
    </location>
    <ligand>
        <name>ATP</name>
        <dbReference type="ChEBI" id="CHEBI:30616"/>
    </ligand>
</feature>
<dbReference type="Proteomes" id="UP000242414">
    <property type="component" value="Unassembled WGS sequence"/>
</dbReference>
<organism evidence="18">
    <name type="scientific">Rhizopus microsporus var. microsporus</name>
    <dbReference type="NCBI Taxonomy" id="86635"/>
    <lineage>
        <taxon>Eukaryota</taxon>
        <taxon>Fungi</taxon>
        <taxon>Fungi incertae sedis</taxon>
        <taxon>Mucoromycota</taxon>
        <taxon>Mucoromycotina</taxon>
        <taxon>Mucoromycetes</taxon>
        <taxon>Mucorales</taxon>
        <taxon>Mucorineae</taxon>
        <taxon>Rhizopodaceae</taxon>
        <taxon>Rhizopus</taxon>
    </lineage>
</organism>
<evidence type="ECO:0000256" key="14">
    <source>
        <dbReference type="SAM" id="Phobius"/>
    </source>
</evidence>
<protein>
    <recommendedName>
        <fullName evidence="11">Poly(A) polymerase</fullName>
        <ecNumber evidence="11">2.7.7.19</ecNumber>
    </recommendedName>
</protein>
<evidence type="ECO:0000256" key="8">
    <source>
        <dbReference type="ARBA" id="ARBA00022840"/>
    </source>
</evidence>
<evidence type="ECO:0000256" key="6">
    <source>
        <dbReference type="ARBA" id="ARBA00022723"/>
    </source>
</evidence>
<keyword evidence="14" id="KW-1133">Transmembrane helix</keyword>
<feature type="binding site" evidence="12">
    <location>
        <begin position="89"/>
        <end position="91"/>
    </location>
    <ligand>
        <name>ATP</name>
        <dbReference type="ChEBI" id="CHEBI:30616"/>
    </ligand>
</feature>
<evidence type="ECO:0000256" key="5">
    <source>
        <dbReference type="ARBA" id="ARBA00022679"/>
    </source>
</evidence>
<dbReference type="Pfam" id="PF20750">
    <property type="entry name" value="PAP_NTPase"/>
    <property type="match status" value="1"/>
</dbReference>
<dbReference type="SUPFAM" id="SSF81301">
    <property type="entry name" value="Nucleotidyltransferase"/>
    <property type="match status" value="1"/>
</dbReference>
<dbReference type="GO" id="GO:0003723">
    <property type="term" value="F:RNA binding"/>
    <property type="evidence" value="ECO:0007669"/>
    <property type="project" value="UniProtKB-UniRule"/>
</dbReference>
<evidence type="ECO:0000256" key="13">
    <source>
        <dbReference type="PIRSR" id="PIRSR018425-2"/>
    </source>
</evidence>
<keyword evidence="7 11" id="KW-0547">Nucleotide-binding</keyword>
<dbReference type="GO" id="GO:0005634">
    <property type="term" value="C:nucleus"/>
    <property type="evidence" value="ECO:0007669"/>
    <property type="project" value="UniProtKB-SubCell"/>
</dbReference>
<comment type="function">
    <text evidence="11">Polymerase that creates the 3'-poly(A) tail of mRNA's.</text>
</comment>
<sequence length="555" mass="63498">MPQSNVKQWDATTPVSLDGPSDYELKLTDDLGKTLIEYDLFETANESSKRSQVLKKLDEVAKEFVYKVSRLQGMPEEEAKGAGVKIFTFGSYQLGVHGADADIDTLCVFPQHVTRDHFFTIMYDMLNHIPEVSELTAVAEAYVPVIKMHFEGIPIDFVCARLCLPSIPKDLDLSDNQLLIGMDEKCIRSVNGARVTNEILRLVPSVPTFREALRAIKLWAKQRSIYSNIMGFLGGVAWAMLVAKVCQMYPKTCASVIVARFFHIMADWKWPQPVFLKPMEEGSVPTRQWNPDVYPADRAHRMPIITPVFPSMCATHNVTDSTKKIMMNEFLRASQIVDDIMSGVRPWRDLFQPIDFFCMYNHYLQITASSKSHKTQLQWAGLIESKIRQLVLQLELLEPLELAHSFMHGIEKVHYCLSNEEQWYIAHGHSIDSRSFPMDNTLTRKDYVRKMKLTIEQERSMTPLYTTTFYVGLKFKSVKDSPTNNRKLDLVWPKREFLKMAKVWDKFNPDTMGIALRHIKSSTLPSELKGALKQEYIKSAASPIAVVETPKSERL</sequence>
<evidence type="ECO:0000256" key="4">
    <source>
        <dbReference type="ARBA" id="ARBA00022664"/>
    </source>
</evidence>
<comment type="cofactor">
    <cofactor evidence="13">
        <name>Mg(2+)</name>
        <dbReference type="ChEBI" id="CHEBI:18420"/>
    </cofactor>
    <text evidence="13">Binds 2 magnesium ions. Also active with manganese.</text>
</comment>
<keyword evidence="6 13" id="KW-0479">Metal-binding</keyword>
<feature type="binding site" evidence="12">
    <location>
        <begin position="102"/>
        <end position="104"/>
    </location>
    <ligand>
        <name>ATP</name>
        <dbReference type="ChEBI" id="CHEBI:30616"/>
    </ligand>
</feature>
<dbReference type="SUPFAM" id="SSF81631">
    <property type="entry name" value="PAP/OAS1 substrate-binding domain"/>
    <property type="match status" value="1"/>
</dbReference>
<comment type="similarity">
    <text evidence="3 11">Belongs to the poly(A) polymerase family.</text>
</comment>
<dbReference type="Pfam" id="PF04928">
    <property type="entry name" value="PAP_central"/>
    <property type="match status" value="1"/>
</dbReference>
<dbReference type="InterPro" id="IPR014492">
    <property type="entry name" value="PolyA_polymerase"/>
</dbReference>
<dbReference type="PANTHER" id="PTHR10682">
    <property type="entry name" value="POLY A POLYMERASE"/>
    <property type="match status" value="1"/>
</dbReference>
<dbReference type="GO" id="GO:0046872">
    <property type="term" value="F:metal ion binding"/>
    <property type="evidence" value="ECO:0007669"/>
    <property type="project" value="UniProtKB-KW"/>
</dbReference>
<feature type="transmembrane region" description="Helical" evidence="14">
    <location>
        <begin position="225"/>
        <end position="243"/>
    </location>
</feature>
<dbReference type="GO" id="GO:0005524">
    <property type="term" value="F:ATP binding"/>
    <property type="evidence" value="ECO:0007669"/>
    <property type="project" value="UniProtKB-UniRule"/>
</dbReference>
<evidence type="ECO:0000259" key="17">
    <source>
        <dbReference type="Pfam" id="PF20750"/>
    </source>
</evidence>
<accession>A0A1X0R852</accession>
<dbReference type="Gene3D" id="3.30.460.10">
    <property type="entry name" value="Beta Polymerase, domain 2"/>
    <property type="match status" value="1"/>
</dbReference>
<dbReference type="CDD" id="cd05402">
    <property type="entry name" value="NT_PAP_TUTase"/>
    <property type="match status" value="1"/>
</dbReference>
<dbReference type="FunFam" id="3.30.460.10:FF:000002">
    <property type="entry name" value="Poly(A) polymerase alpha, putative"/>
    <property type="match status" value="1"/>
</dbReference>
<evidence type="ECO:0000256" key="9">
    <source>
        <dbReference type="ARBA" id="ARBA00022842"/>
    </source>
</evidence>
<evidence type="ECO:0000256" key="2">
    <source>
        <dbReference type="ARBA" id="ARBA00004123"/>
    </source>
</evidence>
<keyword evidence="14" id="KW-0472">Membrane</keyword>
<comment type="cofactor">
    <cofactor evidence="1">
        <name>Mn(2+)</name>
        <dbReference type="ChEBI" id="CHEBI:29035"/>
    </cofactor>
</comment>
<dbReference type="Gene3D" id="3.30.70.590">
    <property type="entry name" value="Poly(A) polymerase predicted RNA binding domain"/>
    <property type="match status" value="1"/>
</dbReference>
<evidence type="ECO:0000256" key="10">
    <source>
        <dbReference type="ARBA" id="ARBA00023242"/>
    </source>
</evidence>
<dbReference type="AlphaFoldDB" id="A0A1X0R852"/>
<name>A0A1X0R852_RHIZD</name>
<keyword evidence="8 11" id="KW-0067">ATP-binding</keyword>
<dbReference type="PANTHER" id="PTHR10682:SF10">
    <property type="entry name" value="POLYNUCLEOTIDE ADENYLYLTRANSFERASE"/>
    <property type="match status" value="1"/>
</dbReference>
<feature type="binding site" evidence="12">
    <location>
        <position position="217"/>
    </location>
    <ligand>
        <name>ATP</name>
        <dbReference type="ChEBI" id="CHEBI:30616"/>
    </ligand>
</feature>
<gene>
    <name evidence="18" type="ORF">BCV72DRAFT_248927</name>
</gene>
<evidence type="ECO:0000259" key="15">
    <source>
        <dbReference type="Pfam" id="PF04926"/>
    </source>
</evidence>
<dbReference type="GO" id="GO:0031123">
    <property type="term" value="P:RNA 3'-end processing"/>
    <property type="evidence" value="ECO:0007669"/>
    <property type="project" value="InterPro"/>
</dbReference>
<feature type="domain" description="Poly(A) polymerase nucleotidyltransferase" evidence="17">
    <location>
        <begin position="12"/>
        <end position="203"/>
    </location>
</feature>
<dbReference type="FunFam" id="1.10.1410.10:FF:000001">
    <property type="entry name" value="Putative poly(A) polymerase gamma"/>
    <property type="match status" value="1"/>
</dbReference>
<feature type="binding site" evidence="12">
    <location>
        <begin position="235"/>
        <end position="236"/>
    </location>
    <ligand>
        <name>ATP</name>
        <dbReference type="ChEBI" id="CHEBI:30616"/>
    </ligand>
</feature>
<dbReference type="InterPro" id="IPR048840">
    <property type="entry name" value="PolA_pol_NTPase"/>
</dbReference>
<dbReference type="EMBL" id="KV921891">
    <property type="protein sequence ID" value="ORE08240.1"/>
    <property type="molecule type" value="Genomic_DNA"/>
</dbReference>
<feature type="binding site" evidence="13">
    <location>
        <position position="104"/>
    </location>
    <ligand>
        <name>Mg(2+)</name>
        <dbReference type="ChEBI" id="CHEBI:18420"/>
        <label>1</label>
        <note>catalytic</note>
    </ligand>
</feature>
<feature type="binding site" evidence="13">
    <location>
        <position position="104"/>
    </location>
    <ligand>
        <name>Mg(2+)</name>
        <dbReference type="ChEBI" id="CHEBI:18420"/>
        <label>2</label>
        <note>catalytic</note>
    </ligand>
</feature>
<dbReference type="Gene3D" id="1.10.1410.10">
    <property type="match status" value="1"/>
</dbReference>
<dbReference type="GO" id="GO:1990817">
    <property type="term" value="F:poly(A) RNA polymerase activity"/>
    <property type="evidence" value="ECO:0007669"/>
    <property type="project" value="UniProtKB-UniRule"/>
</dbReference>
<evidence type="ECO:0000256" key="7">
    <source>
        <dbReference type="ARBA" id="ARBA00022741"/>
    </source>
</evidence>
<evidence type="ECO:0000259" key="16">
    <source>
        <dbReference type="Pfam" id="PF04928"/>
    </source>
</evidence>
<evidence type="ECO:0000256" key="3">
    <source>
        <dbReference type="ARBA" id="ARBA00010912"/>
    </source>
</evidence>
<evidence type="ECO:0000256" key="1">
    <source>
        <dbReference type="ARBA" id="ARBA00001936"/>
    </source>
</evidence>
<evidence type="ECO:0000256" key="11">
    <source>
        <dbReference type="PIRNR" id="PIRNR018425"/>
    </source>
</evidence>
<comment type="catalytic activity">
    <reaction evidence="11">
        <text>RNA(n) + ATP = RNA(n)-3'-adenine ribonucleotide + diphosphate</text>
        <dbReference type="Rhea" id="RHEA:11332"/>
        <dbReference type="Rhea" id="RHEA-COMP:14527"/>
        <dbReference type="Rhea" id="RHEA-COMP:17347"/>
        <dbReference type="ChEBI" id="CHEBI:30616"/>
        <dbReference type="ChEBI" id="CHEBI:33019"/>
        <dbReference type="ChEBI" id="CHEBI:140395"/>
        <dbReference type="ChEBI" id="CHEBI:173115"/>
        <dbReference type="EC" id="2.7.7.19"/>
    </reaction>
</comment>
<dbReference type="VEuPathDB" id="FungiDB:BCV72DRAFT_248927"/>
<feature type="binding site" evidence="13">
    <location>
        <position position="102"/>
    </location>
    <ligand>
        <name>Mg(2+)</name>
        <dbReference type="ChEBI" id="CHEBI:18420"/>
        <label>1</label>
        <note>catalytic</note>
    </ligand>
</feature>
<feature type="binding site" evidence="13">
    <location>
        <position position="156"/>
    </location>
    <ligand>
        <name>Mg(2+)</name>
        <dbReference type="ChEBI" id="CHEBI:18420"/>
        <label>2</label>
        <note>catalytic</note>
    </ligand>
</feature>
<dbReference type="InterPro" id="IPR043519">
    <property type="entry name" value="NT_sf"/>
</dbReference>
<feature type="domain" description="Poly(A) polymerase RNA-binding" evidence="15">
    <location>
        <begin position="355"/>
        <end position="531"/>
    </location>
</feature>
<reference evidence="18" key="1">
    <citation type="journal article" date="2016" name="Proc. Natl. Acad. Sci. U.S.A.">
        <title>Lipid metabolic changes in an early divergent fungus govern the establishment of a mutualistic symbiosis with endobacteria.</title>
        <authorList>
            <person name="Lastovetsky O.A."/>
            <person name="Gaspar M.L."/>
            <person name="Mondo S.J."/>
            <person name="LaButti K.M."/>
            <person name="Sandor L."/>
            <person name="Grigoriev I.V."/>
            <person name="Henry S.A."/>
            <person name="Pawlowska T.E."/>
        </authorList>
    </citation>
    <scope>NUCLEOTIDE SEQUENCE [LARGE SCALE GENOMIC DNA]</scope>
    <source>
        <strain evidence="18">ATCC 52814</strain>
    </source>
</reference>
<dbReference type="PIRSF" id="PIRSF018425">
    <property type="entry name" value="PolyA_polymerase"/>
    <property type="match status" value="1"/>
</dbReference>
<feature type="binding site" evidence="12">
    <location>
        <position position="156"/>
    </location>
    <ligand>
        <name>ATP</name>
        <dbReference type="ChEBI" id="CHEBI:30616"/>
    </ligand>
</feature>
<dbReference type="OrthoDB" id="412748at2759"/>
<evidence type="ECO:0000313" key="18">
    <source>
        <dbReference type="EMBL" id="ORE08240.1"/>
    </source>
</evidence>
<keyword evidence="9 13" id="KW-0460">Magnesium</keyword>
<proteinExistence type="inferred from homology"/>
<dbReference type="InterPro" id="IPR011068">
    <property type="entry name" value="NuclTrfase_I-like_C"/>
</dbReference>
<keyword evidence="10 11" id="KW-0539">Nucleus</keyword>
<keyword evidence="14" id="KW-0812">Transmembrane</keyword>
<evidence type="ECO:0000256" key="12">
    <source>
        <dbReference type="PIRSR" id="PIRSR018425-1"/>
    </source>
</evidence>